<dbReference type="Pfam" id="PF13607">
    <property type="entry name" value="Succ_CoA_lig"/>
    <property type="match status" value="1"/>
</dbReference>
<organism evidence="5 6">
    <name type="scientific">Variovorax dokdonensis</name>
    <dbReference type="NCBI Taxonomy" id="344883"/>
    <lineage>
        <taxon>Bacteria</taxon>
        <taxon>Pseudomonadati</taxon>
        <taxon>Pseudomonadota</taxon>
        <taxon>Betaproteobacteria</taxon>
        <taxon>Burkholderiales</taxon>
        <taxon>Comamonadaceae</taxon>
        <taxon>Variovorax</taxon>
    </lineage>
</organism>
<dbReference type="Gene3D" id="3.30.1490.20">
    <property type="entry name" value="ATP-grasp fold, A domain"/>
    <property type="match status" value="1"/>
</dbReference>
<proteinExistence type="predicted"/>
<reference evidence="5" key="1">
    <citation type="submission" date="2023-06" db="EMBL/GenBank/DDBJ databases">
        <authorList>
            <person name="Jiang Y."/>
            <person name="Liu Q."/>
        </authorList>
    </citation>
    <scope>NUCLEOTIDE SEQUENCE</scope>
    <source>
        <strain evidence="5">CGMCC 1.12089</strain>
    </source>
</reference>
<evidence type="ECO:0000313" key="5">
    <source>
        <dbReference type="EMBL" id="MDM0047102.1"/>
    </source>
</evidence>
<dbReference type="InterPro" id="IPR032875">
    <property type="entry name" value="Succ_CoA_lig_flav_dom"/>
</dbReference>
<dbReference type="InterPro" id="IPR013815">
    <property type="entry name" value="ATP_grasp_subdomain_1"/>
</dbReference>
<dbReference type="EMBL" id="JASZYV010000006">
    <property type="protein sequence ID" value="MDM0047102.1"/>
    <property type="molecule type" value="Genomic_DNA"/>
</dbReference>
<evidence type="ECO:0000256" key="1">
    <source>
        <dbReference type="ARBA" id="ARBA00022598"/>
    </source>
</evidence>
<name>A0ABT7NGL6_9BURK</name>
<dbReference type="Gene3D" id="3.40.50.720">
    <property type="entry name" value="NAD(P)-binding Rossmann-like Domain"/>
    <property type="match status" value="1"/>
</dbReference>
<dbReference type="SUPFAM" id="SSF52210">
    <property type="entry name" value="Succinyl-CoA synthetase domains"/>
    <property type="match status" value="2"/>
</dbReference>
<dbReference type="Pfam" id="PF19045">
    <property type="entry name" value="Ligase_CoA_2"/>
    <property type="match status" value="1"/>
</dbReference>
<dbReference type="SMART" id="SM00881">
    <property type="entry name" value="CoA_binding"/>
    <property type="match status" value="1"/>
</dbReference>
<comment type="caution">
    <text evidence="5">The sequence shown here is derived from an EMBL/GenBank/DDBJ whole genome shotgun (WGS) entry which is preliminary data.</text>
</comment>
<protein>
    <submittedName>
        <fullName evidence="5">Acetate--CoA ligase family protein</fullName>
    </submittedName>
</protein>
<dbReference type="GO" id="GO:0016874">
    <property type="term" value="F:ligase activity"/>
    <property type="evidence" value="ECO:0007669"/>
    <property type="project" value="UniProtKB-KW"/>
</dbReference>
<keyword evidence="6" id="KW-1185">Reference proteome</keyword>
<dbReference type="Pfam" id="PF13549">
    <property type="entry name" value="ATP-grasp_5"/>
    <property type="match status" value="1"/>
</dbReference>
<evidence type="ECO:0000256" key="2">
    <source>
        <dbReference type="ARBA" id="ARBA00022741"/>
    </source>
</evidence>
<dbReference type="SUPFAM" id="SSF51735">
    <property type="entry name" value="NAD(P)-binding Rossmann-fold domains"/>
    <property type="match status" value="1"/>
</dbReference>
<dbReference type="InterPro" id="IPR016102">
    <property type="entry name" value="Succinyl-CoA_synth-like"/>
</dbReference>
<keyword evidence="1 5" id="KW-0436">Ligase</keyword>
<dbReference type="PANTHER" id="PTHR43334:SF1">
    <property type="entry name" value="3-HYDROXYPROPIONATE--COA LIGASE [ADP-FORMING]"/>
    <property type="match status" value="1"/>
</dbReference>
<evidence type="ECO:0000256" key="3">
    <source>
        <dbReference type="ARBA" id="ARBA00022840"/>
    </source>
</evidence>
<keyword evidence="3" id="KW-0067">ATP-binding</keyword>
<dbReference type="SUPFAM" id="SSF56059">
    <property type="entry name" value="Glutathione synthetase ATP-binding domain-like"/>
    <property type="match status" value="1"/>
</dbReference>
<dbReference type="PANTHER" id="PTHR43334">
    <property type="entry name" value="ACETATE--COA LIGASE [ADP-FORMING]"/>
    <property type="match status" value="1"/>
</dbReference>
<dbReference type="InterPro" id="IPR003781">
    <property type="entry name" value="CoA-bd"/>
</dbReference>
<gene>
    <name evidence="5" type="ORF">QTH91_21600</name>
</gene>
<dbReference type="Proteomes" id="UP001174908">
    <property type="component" value="Unassembled WGS sequence"/>
</dbReference>
<dbReference type="Gene3D" id="3.30.470.20">
    <property type="entry name" value="ATP-grasp fold, B domain"/>
    <property type="match status" value="1"/>
</dbReference>
<dbReference type="InterPro" id="IPR036291">
    <property type="entry name" value="NAD(P)-bd_dom_sf"/>
</dbReference>
<evidence type="ECO:0000259" key="4">
    <source>
        <dbReference type="SMART" id="SM00881"/>
    </source>
</evidence>
<dbReference type="Gene3D" id="3.40.50.261">
    <property type="entry name" value="Succinyl-CoA synthetase domains"/>
    <property type="match status" value="2"/>
</dbReference>
<evidence type="ECO:0000313" key="6">
    <source>
        <dbReference type="Proteomes" id="UP001174908"/>
    </source>
</evidence>
<dbReference type="InterPro" id="IPR043938">
    <property type="entry name" value="Ligase_CoA_dom"/>
</dbReference>
<feature type="domain" description="CoA-binding" evidence="4">
    <location>
        <begin position="6"/>
        <end position="101"/>
    </location>
</feature>
<dbReference type="RefSeq" id="WP_286662223.1">
    <property type="nucleotide sequence ID" value="NZ_JASZYV010000006.1"/>
</dbReference>
<dbReference type="InterPro" id="IPR051538">
    <property type="entry name" value="Acyl-CoA_Synth/Transferase"/>
</dbReference>
<sequence length="690" mass="71927">MSLQALFHPRRVAIVGASSQPQKIGGLPVRMLRELGYAGEILPVNPGAAEIQGLRAWPSLRALPDAPDVAIVAVPAAAVSATIEDCIGRGVGAAVVFSSGFAEAGSEGLAMQQRIAGLAREGGLTLLGPNCLGVINVRQRWVGTFSPAPLSGLPDAGGVAIVSQSGAFGAYAYVLARKAGLGLSQWVTTGNEAQVSVADLIDWLADDEETRVIVAYIEGARDGERLRQALLKARRAGKPVVVTKVGRTAAGASAAMSHTASLSGEDAVYQAVFEECGAVRAYTVEEMFRHAQAFATAPCPRGRRLGIITVSGGVGTLMADAASDAALELPPLPQDIATRLRERVPFASTANPVDVTGQITADYDVLEQTAVDAARSGAYDAVALFLAAAASAPALGPKVIETVRRIREAAPHLPLALSGILNAEQSRELQTLGCLACEEPTHAVEAMARLERWQSFAPAATPPSVPLARLPAGTRNEAEGLAWLAAQDLPVMPHRVVHGEDQAVQAWRELGEGPVVIKVVSRDILHKSDVGGVRVGPRSDAEVREACRAIGESVACRAPQAAREGLLVARLLKPRVELMLGARHDPVFGPIVVVGLGGVAVELHAKTFVLSAPAAASRVRELLGRLGVSTLMGAWRGQAVIDDASLVQAVLRFSQLAAGLGASLRSLEINPLMVCDDGVFAADSVIEIDA</sequence>
<keyword evidence="2" id="KW-0547">Nucleotide-binding</keyword>
<dbReference type="Pfam" id="PF13380">
    <property type="entry name" value="CoA_binding_2"/>
    <property type="match status" value="1"/>
</dbReference>
<accession>A0ABT7NGL6</accession>